<protein>
    <recommendedName>
        <fullName evidence="4">Flagellar hook protein FlgE</fullName>
    </recommendedName>
</protein>
<dbReference type="InterPro" id="IPR053967">
    <property type="entry name" value="LlgE_F_G-like_D1"/>
</dbReference>
<dbReference type="NCBIfam" id="TIGR03506">
    <property type="entry name" value="FlgEFG_subfam"/>
    <property type="match status" value="2"/>
</dbReference>
<dbReference type="Pfam" id="PF00460">
    <property type="entry name" value="Flg_bb_rod"/>
    <property type="match status" value="1"/>
</dbReference>
<evidence type="ECO:0000259" key="7">
    <source>
        <dbReference type="Pfam" id="PF22692"/>
    </source>
</evidence>
<evidence type="ECO:0000313" key="9">
    <source>
        <dbReference type="Proteomes" id="UP000254118"/>
    </source>
</evidence>
<dbReference type="AlphaFoldDB" id="A0AA46BP75"/>
<dbReference type="Pfam" id="PF06429">
    <property type="entry name" value="Flg_bbr_C"/>
    <property type="match status" value="1"/>
</dbReference>
<reference evidence="8 9" key="1">
    <citation type="submission" date="2018-06" db="EMBL/GenBank/DDBJ databases">
        <authorList>
            <consortium name="Pathogen Informatics"/>
            <person name="Doyle S."/>
        </authorList>
    </citation>
    <scope>NUCLEOTIDE SEQUENCE [LARGE SCALE GENOMIC DNA]</scope>
    <source>
        <strain evidence="8 9">NCTC7915</strain>
    </source>
</reference>
<proteinExistence type="inferred from homology"/>
<dbReference type="GO" id="GO:0071978">
    <property type="term" value="P:bacterial-type flagellum-dependent swarming motility"/>
    <property type="evidence" value="ECO:0007669"/>
    <property type="project" value="TreeGrafter"/>
</dbReference>
<keyword evidence="3 4" id="KW-0975">Bacterial flagellum</keyword>
<evidence type="ECO:0000313" key="8">
    <source>
        <dbReference type="EMBL" id="STD11754.1"/>
    </source>
</evidence>
<dbReference type="Proteomes" id="UP000254118">
    <property type="component" value="Unassembled WGS sequence"/>
</dbReference>
<dbReference type="EMBL" id="UFYA01000001">
    <property type="protein sequence ID" value="STD11754.1"/>
    <property type="molecule type" value="Genomic_DNA"/>
</dbReference>
<dbReference type="PANTHER" id="PTHR30435:SF1">
    <property type="entry name" value="FLAGELLAR HOOK PROTEIN FLGE"/>
    <property type="match status" value="1"/>
</dbReference>
<name>A0AA46BP75_9MICO</name>
<evidence type="ECO:0000256" key="3">
    <source>
        <dbReference type="ARBA" id="ARBA00023143"/>
    </source>
</evidence>
<comment type="subcellular location">
    <subcellularLocation>
        <location evidence="1 4">Bacterial flagellum basal body</location>
    </subcellularLocation>
</comment>
<gene>
    <name evidence="8" type="primary">flgG_2</name>
    <name evidence="8" type="ORF">NCTC7915_01656</name>
</gene>
<dbReference type="InterPro" id="IPR010930">
    <property type="entry name" value="Flg_bb/hook_C_dom"/>
</dbReference>
<organism evidence="8 9">
    <name type="scientific">Dermatophilus congolensis</name>
    <dbReference type="NCBI Taxonomy" id="1863"/>
    <lineage>
        <taxon>Bacteria</taxon>
        <taxon>Bacillati</taxon>
        <taxon>Actinomycetota</taxon>
        <taxon>Actinomycetes</taxon>
        <taxon>Micrococcales</taxon>
        <taxon>Dermatophilaceae</taxon>
        <taxon>Dermatophilus</taxon>
    </lineage>
</organism>
<dbReference type="PANTHER" id="PTHR30435">
    <property type="entry name" value="FLAGELLAR PROTEIN"/>
    <property type="match status" value="1"/>
</dbReference>
<dbReference type="GO" id="GO:0005829">
    <property type="term" value="C:cytosol"/>
    <property type="evidence" value="ECO:0007669"/>
    <property type="project" value="TreeGrafter"/>
</dbReference>
<comment type="function">
    <text evidence="4">A flexible structure which links the flagellar filament to the drive apparatus in the basal body.</text>
</comment>
<feature type="domain" description="Flagellar hook protein FlgE/F/G-like D1" evidence="7">
    <location>
        <begin position="97"/>
        <end position="183"/>
    </location>
</feature>
<dbReference type="GO" id="GO:0009425">
    <property type="term" value="C:bacterial-type flagellum basal body"/>
    <property type="evidence" value="ECO:0007669"/>
    <property type="project" value="UniProtKB-SubCell"/>
</dbReference>
<evidence type="ECO:0000256" key="4">
    <source>
        <dbReference type="RuleBase" id="RU362116"/>
    </source>
</evidence>
<feature type="domain" description="Flagellar basal-body/hook protein C-terminal" evidence="6">
    <location>
        <begin position="245"/>
        <end position="289"/>
    </location>
</feature>
<sequence length="291" mass="30672">MIRSMWSAVSGLRNHQIYLDVTGNNIANVNTHGYKYQRAVFEDSLNQVVRNAAAPDEANGTGGLNPTQIGLGVRLGQISGNFTQGGLQVTNVPTDVAIQGDGFFVVEKGTSKFYTRNGAFSLDQNGNLTTSDGSFVKGVMAGAPAATAPGTAPTLDPTKAADNIVIDTTKWRNFQISPNGMISGVPVASTDGKIQVIGQISLTKFNNPAGLDRVGGTMFKETLNSGVPQFHAPNDAANGMGFVTSGTLELSNVDLAGEFTNLIMAQRGFQANSKVVTASDEVLQDLINMKR</sequence>
<dbReference type="InterPro" id="IPR020013">
    <property type="entry name" value="Flagellar_FlgE/F/G"/>
</dbReference>
<comment type="similarity">
    <text evidence="2 4">Belongs to the flagella basal body rod proteins family.</text>
</comment>
<dbReference type="SUPFAM" id="SSF117143">
    <property type="entry name" value="Flagellar hook protein flgE"/>
    <property type="match status" value="1"/>
</dbReference>
<dbReference type="InterPro" id="IPR037925">
    <property type="entry name" value="FlgE/F/G-like"/>
</dbReference>
<evidence type="ECO:0000256" key="2">
    <source>
        <dbReference type="ARBA" id="ARBA00009677"/>
    </source>
</evidence>
<dbReference type="InterPro" id="IPR001444">
    <property type="entry name" value="Flag_bb_rod_N"/>
</dbReference>
<evidence type="ECO:0000259" key="5">
    <source>
        <dbReference type="Pfam" id="PF00460"/>
    </source>
</evidence>
<dbReference type="GO" id="GO:0009424">
    <property type="term" value="C:bacterial-type flagellum hook"/>
    <property type="evidence" value="ECO:0007669"/>
    <property type="project" value="TreeGrafter"/>
</dbReference>
<dbReference type="RefSeq" id="WP_115031177.1">
    <property type="nucleotide sequence ID" value="NZ_UFYA01000001.1"/>
</dbReference>
<evidence type="ECO:0000256" key="1">
    <source>
        <dbReference type="ARBA" id="ARBA00004117"/>
    </source>
</evidence>
<evidence type="ECO:0000259" key="6">
    <source>
        <dbReference type="Pfam" id="PF06429"/>
    </source>
</evidence>
<comment type="caution">
    <text evidence="8">The sequence shown here is derived from an EMBL/GenBank/DDBJ whole genome shotgun (WGS) entry which is preliminary data.</text>
</comment>
<accession>A0AA46BP75</accession>
<dbReference type="Pfam" id="PF22692">
    <property type="entry name" value="LlgE_F_G_D1"/>
    <property type="match status" value="1"/>
</dbReference>
<feature type="domain" description="Flagellar basal body rod protein N-terminal" evidence="5">
    <location>
        <begin position="7"/>
        <end position="35"/>
    </location>
</feature>